<dbReference type="PANTHER" id="PTHR46235">
    <property type="entry name" value="PHD FINGER-CONTAINING PROTEIN DDB_G0268158"/>
    <property type="match status" value="1"/>
</dbReference>
<dbReference type="GO" id="GO:0005634">
    <property type="term" value="C:nucleus"/>
    <property type="evidence" value="ECO:0007669"/>
    <property type="project" value="UniProtKB-SubCell"/>
</dbReference>
<comment type="subcellular location">
    <subcellularLocation>
        <location evidence="1">Nucleus</location>
    </subcellularLocation>
</comment>
<evidence type="ECO:0000256" key="1">
    <source>
        <dbReference type="ARBA" id="ARBA00004123"/>
    </source>
</evidence>
<reference evidence="4" key="1">
    <citation type="submission" date="2019-09" db="EMBL/GenBank/DDBJ databases">
        <title>Draft genome information of white flower Hibiscus syriacus.</title>
        <authorList>
            <person name="Kim Y.-M."/>
        </authorList>
    </citation>
    <scope>NUCLEOTIDE SEQUENCE [LARGE SCALE GENOMIC DNA]</scope>
    <source>
        <strain evidence="4">YM2019G1</strain>
    </source>
</reference>
<keyword evidence="5" id="KW-1185">Reference proteome</keyword>
<dbReference type="EMBL" id="VEPZ02000137">
    <property type="protein sequence ID" value="KAE8732740.1"/>
    <property type="molecule type" value="Genomic_DNA"/>
</dbReference>
<dbReference type="InterPro" id="IPR022702">
    <property type="entry name" value="Cytosine_MeTrfase1_RFD"/>
</dbReference>
<sequence>MPSSDEEGEICPEIHVSEYAFVNQYGEPISFSVLPLQWSENEVIGQDKTEVFLDGVADDGLMKIYKQVVAWKLELSYALPEILVLLKDKKWITLQKPRKSFGSTIRTILITIHWLHFMKKNSEESAKSVWNHLRNVFSLYEFEPSESDLLCHKLLIHEAVKWDKDLENSKNVINFLQMPQRNITLHQDVIVFKKDKFIVNGDEGLDDDDIGEEVGGAGKSIFDPVCAICDDGGYILASWVLDSLGALPFLPLPSRCLRSFHPTKAAGIDTCCESLGFVNDAQIDV</sequence>
<dbReference type="AlphaFoldDB" id="A0A6A3CTX9"/>
<evidence type="ECO:0000256" key="2">
    <source>
        <dbReference type="ARBA" id="ARBA00023242"/>
    </source>
</evidence>
<name>A0A6A3CTX9_HIBSY</name>
<proteinExistence type="predicted"/>
<dbReference type="Proteomes" id="UP000436088">
    <property type="component" value="Unassembled WGS sequence"/>
</dbReference>
<dbReference type="PANTHER" id="PTHR46235:SF13">
    <property type="entry name" value="EDM2-LIKE PROTEIN1"/>
    <property type="match status" value="1"/>
</dbReference>
<evidence type="ECO:0000259" key="3">
    <source>
        <dbReference type="Pfam" id="PF12047"/>
    </source>
</evidence>
<keyword evidence="2" id="KW-0539">Nucleus</keyword>
<feature type="domain" description="RFTS" evidence="3">
    <location>
        <begin position="16"/>
        <end position="137"/>
    </location>
</feature>
<comment type="caution">
    <text evidence="4">The sequence shown here is derived from an EMBL/GenBank/DDBJ whole genome shotgun (WGS) entry which is preliminary data.</text>
</comment>
<gene>
    <name evidence="4" type="ORF">F3Y22_tig00001750pilonHSYRG00069</name>
</gene>
<evidence type="ECO:0000313" key="5">
    <source>
        <dbReference type="Proteomes" id="UP000436088"/>
    </source>
</evidence>
<evidence type="ECO:0000313" key="4">
    <source>
        <dbReference type="EMBL" id="KAE8732740.1"/>
    </source>
</evidence>
<organism evidence="4 5">
    <name type="scientific">Hibiscus syriacus</name>
    <name type="common">Rose of Sharon</name>
    <dbReference type="NCBI Taxonomy" id="106335"/>
    <lineage>
        <taxon>Eukaryota</taxon>
        <taxon>Viridiplantae</taxon>
        <taxon>Streptophyta</taxon>
        <taxon>Embryophyta</taxon>
        <taxon>Tracheophyta</taxon>
        <taxon>Spermatophyta</taxon>
        <taxon>Magnoliopsida</taxon>
        <taxon>eudicotyledons</taxon>
        <taxon>Gunneridae</taxon>
        <taxon>Pentapetalae</taxon>
        <taxon>rosids</taxon>
        <taxon>malvids</taxon>
        <taxon>Malvales</taxon>
        <taxon>Malvaceae</taxon>
        <taxon>Malvoideae</taxon>
        <taxon>Hibiscus</taxon>
    </lineage>
</organism>
<protein>
    <submittedName>
        <fullName evidence="4">Detected protein of confused Function</fullName>
    </submittedName>
</protein>
<dbReference type="Pfam" id="PF12047">
    <property type="entry name" value="DNMT1-RFD"/>
    <property type="match status" value="1"/>
</dbReference>
<accession>A0A6A3CTX9</accession>